<evidence type="ECO:0000313" key="4">
    <source>
        <dbReference type="Proteomes" id="UP000245622"/>
    </source>
</evidence>
<dbReference type="GO" id="GO:0005829">
    <property type="term" value="C:cytosol"/>
    <property type="evidence" value="ECO:0007669"/>
    <property type="project" value="TreeGrafter"/>
</dbReference>
<feature type="domain" description="HTH cro/C1-type" evidence="2">
    <location>
        <begin position="8"/>
        <end position="62"/>
    </location>
</feature>
<protein>
    <submittedName>
        <fullName evidence="3">Transcriptional regulator</fullName>
    </submittedName>
</protein>
<dbReference type="GO" id="GO:0003700">
    <property type="term" value="F:DNA-binding transcription factor activity"/>
    <property type="evidence" value="ECO:0007669"/>
    <property type="project" value="TreeGrafter"/>
</dbReference>
<dbReference type="GeneID" id="82205188"/>
<keyword evidence="4" id="KW-1185">Reference proteome</keyword>
<dbReference type="Pfam" id="PF01381">
    <property type="entry name" value="HTH_3"/>
    <property type="match status" value="1"/>
</dbReference>
<sequence>METMGERIAKARMYMNLNQRELAKKANIAEPTLSRYENGYREPKAGTISQIAEALGISADYILGITDTIEVINKDENNLVAIEDMFDDMNITLQNSSCLLYGKPVSDKTIENIVSAMKGAILLSIQEEKERELQNKSKDK</sequence>
<evidence type="ECO:0000259" key="2">
    <source>
        <dbReference type="PROSITE" id="PS50943"/>
    </source>
</evidence>
<dbReference type="SMART" id="SM00530">
    <property type="entry name" value="HTH_XRE"/>
    <property type="match status" value="1"/>
</dbReference>
<dbReference type="PANTHER" id="PTHR46797:SF1">
    <property type="entry name" value="METHYLPHOSPHONATE SYNTHASE"/>
    <property type="match status" value="1"/>
</dbReference>
<dbReference type="RefSeq" id="WP_180703450.1">
    <property type="nucleotide sequence ID" value="NZ_CAJUCR010000003.1"/>
</dbReference>
<organism evidence="3 4">
    <name type="scientific">Romboutsia ilealis</name>
    <dbReference type="NCBI Taxonomy" id="1115758"/>
    <lineage>
        <taxon>Bacteria</taxon>
        <taxon>Bacillati</taxon>
        <taxon>Bacillota</taxon>
        <taxon>Clostridia</taxon>
        <taxon>Peptostreptococcales</taxon>
        <taxon>Peptostreptococcaceae</taxon>
        <taxon>Romboutsia</taxon>
    </lineage>
</organism>
<accession>A0A1V1I0J6</accession>
<dbReference type="InterPro" id="IPR050807">
    <property type="entry name" value="TransReg_Diox_bact_type"/>
</dbReference>
<proteinExistence type="predicted"/>
<dbReference type="CDD" id="cd00093">
    <property type="entry name" value="HTH_XRE"/>
    <property type="match status" value="1"/>
</dbReference>
<reference evidence="3 4" key="1">
    <citation type="submission" date="2014-04" db="EMBL/GenBank/DDBJ databases">
        <authorList>
            <person name="Hornung B.V."/>
        </authorList>
    </citation>
    <scope>NUCLEOTIDE SEQUENCE [LARGE SCALE GENOMIC DNA]</scope>
    <source>
        <strain evidence="3 4">CRIB</strain>
    </source>
</reference>
<dbReference type="PROSITE" id="PS50943">
    <property type="entry name" value="HTH_CROC1"/>
    <property type="match status" value="1"/>
</dbReference>
<dbReference type="KEGG" id="ril:CRIB_1011"/>
<dbReference type="Gene3D" id="1.10.260.40">
    <property type="entry name" value="lambda repressor-like DNA-binding domains"/>
    <property type="match status" value="1"/>
</dbReference>
<evidence type="ECO:0000313" key="3">
    <source>
        <dbReference type="EMBL" id="CED93762.1"/>
    </source>
</evidence>
<dbReference type="InterPro" id="IPR001387">
    <property type="entry name" value="Cro/C1-type_HTH"/>
</dbReference>
<dbReference type="InterPro" id="IPR010982">
    <property type="entry name" value="Lambda_DNA-bd_dom_sf"/>
</dbReference>
<dbReference type="GO" id="GO:0003677">
    <property type="term" value="F:DNA binding"/>
    <property type="evidence" value="ECO:0007669"/>
    <property type="project" value="UniProtKB-KW"/>
</dbReference>
<dbReference type="SUPFAM" id="SSF47413">
    <property type="entry name" value="lambda repressor-like DNA-binding domains"/>
    <property type="match status" value="1"/>
</dbReference>
<dbReference type="PANTHER" id="PTHR46797">
    <property type="entry name" value="HTH-TYPE TRANSCRIPTIONAL REGULATOR"/>
    <property type="match status" value="1"/>
</dbReference>
<keyword evidence="1" id="KW-0238">DNA-binding</keyword>
<gene>
    <name evidence="3" type="ORF">CRIB_1011</name>
</gene>
<dbReference type="Proteomes" id="UP000245622">
    <property type="component" value="Chromosome 1"/>
</dbReference>
<evidence type="ECO:0000256" key="1">
    <source>
        <dbReference type="ARBA" id="ARBA00023125"/>
    </source>
</evidence>
<name>A0A1V1I0J6_9FIRM</name>
<dbReference type="AlphaFoldDB" id="A0A1V1I0J6"/>
<dbReference type="EMBL" id="LN555523">
    <property type="protein sequence ID" value="CED93762.1"/>
    <property type="molecule type" value="Genomic_DNA"/>
</dbReference>